<dbReference type="GO" id="GO:0005802">
    <property type="term" value="C:trans-Golgi network"/>
    <property type="evidence" value="ECO:0007669"/>
    <property type="project" value="TreeGrafter"/>
</dbReference>
<dbReference type="InterPro" id="IPR036412">
    <property type="entry name" value="HAD-like_sf"/>
</dbReference>
<proteinExistence type="predicted"/>
<dbReference type="GO" id="GO:0006897">
    <property type="term" value="P:endocytosis"/>
    <property type="evidence" value="ECO:0007669"/>
    <property type="project" value="TreeGrafter"/>
</dbReference>
<reference evidence="1" key="1">
    <citation type="submission" date="2015-10" db="EMBL/GenBank/DDBJ databases">
        <authorList>
            <person name="Regsiter A."/>
            <person name="william w."/>
        </authorList>
    </citation>
    <scope>NUCLEOTIDE SEQUENCE</scope>
    <source>
        <strain evidence="1">Montdore</strain>
    </source>
</reference>
<dbReference type="GO" id="GO:0006890">
    <property type="term" value="P:retrograde vesicle-mediated transport, Golgi to endoplasmic reticulum"/>
    <property type="evidence" value="ECO:0007669"/>
    <property type="project" value="TreeGrafter"/>
</dbReference>
<dbReference type="GO" id="GO:0045332">
    <property type="term" value="P:phospholipid translocation"/>
    <property type="evidence" value="ECO:0007669"/>
    <property type="project" value="TreeGrafter"/>
</dbReference>
<dbReference type="PANTHER" id="PTHR24092">
    <property type="entry name" value="PROBABLE PHOSPHOLIPID-TRANSPORTING ATPASE"/>
    <property type="match status" value="1"/>
</dbReference>
<name>A0A292PL85_9PEZI</name>
<dbReference type="GO" id="GO:0005768">
    <property type="term" value="C:endosome"/>
    <property type="evidence" value="ECO:0007669"/>
    <property type="project" value="TreeGrafter"/>
</dbReference>
<dbReference type="Proteomes" id="UP001412239">
    <property type="component" value="Unassembled WGS sequence"/>
</dbReference>
<dbReference type="InterPro" id="IPR023214">
    <property type="entry name" value="HAD_sf"/>
</dbReference>
<accession>A0A292PL85</accession>
<dbReference type="EMBL" id="LN891133">
    <property type="protein sequence ID" value="CUS08432.1"/>
    <property type="molecule type" value="Genomic_DNA"/>
</dbReference>
<keyword evidence="2" id="KW-1185">Reference proteome</keyword>
<dbReference type="PANTHER" id="PTHR24092:SF5">
    <property type="entry name" value="PHOSPHOLIPID-TRANSPORTING ATPASE"/>
    <property type="match status" value="1"/>
</dbReference>
<organism evidence="1 2">
    <name type="scientific">Tuber aestivum</name>
    <name type="common">summer truffle</name>
    <dbReference type="NCBI Taxonomy" id="59557"/>
    <lineage>
        <taxon>Eukaryota</taxon>
        <taxon>Fungi</taxon>
        <taxon>Dikarya</taxon>
        <taxon>Ascomycota</taxon>
        <taxon>Pezizomycotina</taxon>
        <taxon>Pezizomycetes</taxon>
        <taxon>Pezizales</taxon>
        <taxon>Tuberaceae</taxon>
        <taxon>Tuber</taxon>
    </lineage>
</organism>
<dbReference type="Gene3D" id="3.40.50.1000">
    <property type="entry name" value="HAD superfamily/HAD-like"/>
    <property type="match status" value="1"/>
</dbReference>
<dbReference type="SUPFAM" id="SSF56784">
    <property type="entry name" value="HAD-like"/>
    <property type="match status" value="1"/>
</dbReference>
<protein>
    <submittedName>
        <fullName evidence="1">Uncharacterized protein</fullName>
    </submittedName>
</protein>
<dbReference type="GO" id="GO:0140326">
    <property type="term" value="F:ATPase-coupled intramembrane lipid transporter activity"/>
    <property type="evidence" value="ECO:0007669"/>
    <property type="project" value="TreeGrafter"/>
</dbReference>
<gene>
    <name evidence="1" type="ORF">GSTUAT00007508001</name>
</gene>
<evidence type="ECO:0000313" key="1">
    <source>
        <dbReference type="EMBL" id="CUS08432.1"/>
    </source>
</evidence>
<dbReference type="GO" id="GO:0005886">
    <property type="term" value="C:plasma membrane"/>
    <property type="evidence" value="ECO:0007669"/>
    <property type="project" value="TreeGrafter"/>
</dbReference>
<dbReference type="AlphaFoldDB" id="A0A292PL85"/>
<evidence type="ECO:0000313" key="2">
    <source>
        <dbReference type="Proteomes" id="UP001412239"/>
    </source>
</evidence>
<sequence length="221" mass="25006">MYQYKYLEPDFLGGGAEENSNSGDILFYQKGVNTVVFSIIQGKDWLNNQCGDMVPEGLRIMVVGRKNLSIHHYRGSPAKHEAAGKEMGKALEEYIEHDLKPSGARCFVDRLRKDVKPSLNALRNAGTKIWMLTGDKVGKERCVAVSAKLVSGEKYVHTIAKLKRKNYPCDSLEFLRNKTNPRLLIDDEPIALFLDTYNSEFISLAVQPLSWKREDEPLAQQ</sequence>